<keyword evidence="6" id="KW-0813">Transport</keyword>
<organism evidence="8 9">
    <name type="scientific">Methanooceanicella nereidis</name>
    <dbReference type="NCBI Taxonomy" id="2052831"/>
    <lineage>
        <taxon>Archaea</taxon>
        <taxon>Methanobacteriati</taxon>
        <taxon>Methanobacteriota</taxon>
        <taxon>Stenosarchaea group</taxon>
        <taxon>Methanomicrobia</taxon>
        <taxon>Methanocellales</taxon>
        <taxon>Methanocellaceae</taxon>
        <taxon>Methanooceanicella</taxon>
    </lineage>
</organism>
<evidence type="ECO:0000256" key="3">
    <source>
        <dbReference type="ARBA" id="ARBA00022723"/>
    </source>
</evidence>
<keyword evidence="4 6" id="KW-0408">Iron</keyword>
<dbReference type="InterPro" id="IPR017896">
    <property type="entry name" value="4Fe4S_Fe-S-bd"/>
</dbReference>
<reference evidence="8 9" key="1">
    <citation type="submission" date="2017-11" db="EMBL/GenBank/DDBJ databases">
        <title>Isolation and Characterization of Family Methanocellaceae Species from Potential Methane Hydrate Area Offshore Southwestern Taiwan.</title>
        <authorList>
            <person name="Zhang W.-L."/>
            <person name="Chen W.-C."/>
            <person name="Lai M.-C."/>
            <person name="Chen S.-C."/>
        </authorList>
    </citation>
    <scope>NUCLEOTIDE SEQUENCE [LARGE SCALE GENOMIC DNA]</scope>
    <source>
        <strain evidence="8 9">CWC-04</strain>
    </source>
</reference>
<keyword evidence="2" id="KW-0004">4Fe-4S</keyword>
<dbReference type="InterPro" id="IPR050157">
    <property type="entry name" value="PSI_iron-sulfur_center"/>
</dbReference>
<proteinExistence type="predicted"/>
<keyword evidence="5 6" id="KW-0411">Iron-sulfur</keyword>
<evidence type="ECO:0000259" key="7">
    <source>
        <dbReference type="PROSITE" id="PS51379"/>
    </source>
</evidence>
<dbReference type="InterPro" id="IPR001080">
    <property type="entry name" value="3Fe4S_ferredoxin"/>
</dbReference>
<dbReference type="AlphaFoldDB" id="A0AAP2W5R3"/>
<dbReference type="GO" id="GO:0051539">
    <property type="term" value="F:4 iron, 4 sulfur cluster binding"/>
    <property type="evidence" value="ECO:0007669"/>
    <property type="project" value="UniProtKB-KW"/>
</dbReference>
<evidence type="ECO:0000256" key="6">
    <source>
        <dbReference type="RuleBase" id="RU368020"/>
    </source>
</evidence>
<dbReference type="EMBL" id="PGCK01000004">
    <property type="protein sequence ID" value="MCD1294583.1"/>
    <property type="molecule type" value="Genomic_DNA"/>
</dbReference>
<evidence type="ECO:0000313" key="8">
    <source>
        <dbReference type="EMBL" id="MCD1294583.1"/>
    </source>
</evidence>
<evidence type="ECO:0000256" key="4">
    <source>
        <dbReference type="ARBA" id="ARBA00023004"/>
    </source>
</evidence>
<comment type="caution">
    <text evidence="8">The sequence shown here is derived from an EMBL/GenBank/DDBJ whole genome shotgun (WGS) entry which is preliminary data.</text>
</comment>
<dbReference type="GO" id="GO:0005506">
    <property type="term" value="F:iron ion binding"/>
    <property type="evidence" value="ECO:0007669"/>
    <property type="project" value="UniProtKB-UniRule"/>
</dbReference>
<dbReference type="InterPro" id="IPR017900">
    <property type="entry name" value="4Fe4S_Fe_S_CS"/>
</dbReference>
<feature type="domain" description="4Fe-4S ferredoxin-type" evidence="7">
    <location>
        <begin position="32"/>
        <end position="58"/>
    </location>
</feature>
<gene>
    <name evidence="8" type="ORF">CUJ83_06150</name>
</gene>
<dbReference type="Gene3D" id="3.30.70.20">
    <property type="match status" value="1"/>
</dbReference>
<keyword evidence="3 6" id="KW-0479">Metal-binding</keyword>
<dbReference type="PROSITE" id="PS00198">
    <property type="entry name" value="4FE4S_FER_1"/>
    <property type="match status" value="1"/>
</dbReference>
<comment type="cofactor">
    <cofactor evidence="1">
        <name>[4Fe-4S] cluster</name>
        <dbReference type="ChEBI" id="CHEBI:49883"/>
    </cofactor>
</comment>
<dbReference type="PANTHER" id="PTHR24960">
    <property type="entry name" value="PHOTOSYSTEM I IRON-SULFUR CENTER-RELATED"/>
    <property type="match status" value="1"/>
</dbReference>
<dbReference type="RefSeq" id="WP_230741416.1">
    <property type="nucleotide sequence ID" value="NZ_PGCK01000004.1"/>
</dbReference>
<dbReference type="PROSITE" id="PS51379">
    <property type="entry name" value="4FE4S_FER_2"/>
    <property type="match status" value="2"/>
</dbReference>
<dbReference type="SUPFAM" id="SSF54862">
    <property type="entry name" value="4Fe-4S ferredoxins"/>
    <property type="match status" value="1"/>
</dbReference>
<keyword evidence="6" id="KW-0249">Electron transport</keyword>
<feature type="domain" description="4Fe-4S ferredoxin-type" evidence="7">
    <location>
        <begin position="1"/>
        <end position="30"/>
    </location>
</feature>
<dbReference type="PRINTS" id="PR00352">
    <property type="entry name" value="3FE4SFRDOXIN"/>
</dbReference>
<evidence type="ECO:0000256" key="1">
    <source>
        <dbReference type="ARBA" id="ARBA00001966"/>
    </source>
</evidence>
<keyword evidence="9" id="KW-1185">Reference proteome</keyword>
<sequence length="58" mass="6216">MPAKINKDECVGCGTCVDACPEAAIEMEEEFAKVDESLCNECGTCVESCPTEAIKLEK</sequence>
<comment type="function">
    <text evidence="6">Ferredoxins are iron-sulfur proteins that transfer electrons in a wide variety of metabolic reactions.</text>
</comment>
<accession>A0AAP2W5R3</accession>
<dbReference type="Proteomes" id="UP001320159">
    <property type="component" value="Unassembled WGS sequence"/>
</dbReference>
<evidence type="ECO:0000256" key="5">
    <source>
        <dbReference type="ARBA" id="ARBA00023014"/>
    </source>
</evidence>
<dbReference type="GO" id="GO:0016491">
    <property type="term" value="F:oxidoreductase activity"/>
    <property type="evidence" value="ECO:0007669"/>
    <property type="project" value="UniProtKB-ARBA"/>
</dbReference>
<protein>
    <recommendedName>
        <fullName evidence="6">Ferredoxin</fullName>
    </recommendedName>
</protein>
<dbReference type="Pfam" id="PF14697">
    <property type="entry name" value="Fer4_21"/>
    <property type="match status" value="1"/>
</dbReference>
<evidence type="ECO:0000313" key="9">
    <source>
        <dbReference type="Proteomes" id="UP001320159"/>
    </source>
</evidence>
<dbReference type="PANTHER" id="PTHR24960:SF79">
    <property type="entry name" value="PHOTOSYSTEM I IRON-SULFUR CENTER"/>
    <property type="match status" value="1"/>
</dbReference>
<dbReference type="GO" id="GO:0009055">
    <property type="term" value="F:electron transfer activity"/>
    <property type="evidence" value="ECO:0007669"/>
    <property type="project" value="UniProtKB-UniRule"/>
</dbReference>
<evidence type="ECO:0000256" key="2">
    <source>
        <dbReference type="ARBA" id="ARBA00022485"/>
    </source>
</evidence>
<name>A0AAP2W5R3_9EURY</name>